<evidence type="ECO:0000313" key="2">
    <source>
        <dbReference type="Proteomes" id="UP000828390"/>
    </source>
</evidence>
<evidence type="ECO:0000313" key="1">
    <source>
        <dbReference type="EMBL" id="KAH3857375.1"/>
    </source>
</evidence>
<keyword evidence="2" id="KW-1185">Reference proteome</keyword>
<reference evidence="1" key="2">
    <citation type="submission" date="2020-11" db="EMBL/GenBank/DDBJ databases">
        <authorList>
            <person name="McCartney M.A."/>
            <person name="Auch B."/>
            <person name="Kono T."/>
            <person name="Mallez S."/>
            <person name="Becker A."/>
            <person name="Gohl D.M."/>
            <person name="Silverstein K.A.T."/>
            <person name="Koren S."/>
            <person name="Bechman K.B."/>
            <person name="Herman A."/>
            <person name="Abrahante J.E."/>
            <person name="Garbe J."/>
        </authorList>
    </citation>
    <scope>NUCLEOTIDE SEQUENCE</scope>
    <source>
        <strain evidence="1">Duluth1</strain>
        <tissue evidence="1">Whole animal</tissue>
    </source>
</reference>
<sequence length="63" mass="7115">MINSRKCTPHTKKFTGQDFVKDLADGLIGDNREEVTELWGAEEAQVISTCTSRIIPNFTWFPA</sequence>
<dbReference type="Proteomes" id="UP000828390">
    <property type="component" value="Unassembled WGS sequence"/>
</dbReference>
<dbReference type="AlphaFoldDB" id="A0A9D4LF32"/>
<dbReference type="EMBL" id="JAIWYP010000003">
    <property type="protein sequence ID" value="KAH3857375.1"/>
    <property type="molecule type" value="Genomic_DNA"/>
</dbReference>
<accession>A0A9D4LF32</accession>
<proteinExistence type="predicted"/>
<organism evidence="1 2">
    <name type="scientific">Dreissena polymorpha</name>
    <name type="common">Zebra mussel</name>
    <name type="synonym">Mytilus polymorpha</name>
    <dbReference type="NCBI Taxonomy" id="45954"/>
    <lineage>
        <taxon>Eukaryota</taxon>
        <taxon>Metazoa</taxon>
        <taxon>Spiralia</taxon>
        <taxon>Lophotrochozoa</taxon>
        <taxon>Mollusca</taxon>
        <taxon>Bivalvia</taxon>
        <taxon>Autobranchia</taxon>
        <taxon>Heteroconchia</taxon>
        <taxon>Euheterodonta</taxon>
        <taxon>Imparidentia</taxon>
        <taxon>Neoheterodontei</taxon>
        <taxon>Myida</taxon>
        <taxon>Dreissenoidea</taxon>
        <taxon>Dreissenidae</taxon>
        <taxon>Dreissena</taxon>
    </lineage>
</organism>
<comment type="caution">
    <text evidence="1">The sequence shown here is derived from an EMBL/GenBank/DDBJ whole genome shotgun (WGS) entry which is preliminary data.</text>
</comment>
<reference evidence="1" key="1">
    <citation type="journal article" date="2019" name="bioRxiv">
        <title>The Genome of the Zebra Mussel, Dreissena polymorpha: A Resource for Invasive Species Research.</title>
        <authorList>
            <person name="McCartney M.A."/>
            <person name="Auch B."/>
            <person name="Kono T."/>
            <person name="Mallez S."/>
            <person name="Zhang Y."/>
            <person name="Obille A."/>
            <person name="Becker A."/>
            <person name="Abrahante J.E."/>
            <person name="Garbe J."/>
            <person name="Badalamenti J.P."/>
            <person name="Herman A."/>
            <person name="Mangelson H."/>
            <person name="Liachko I."/>
            <person name="Sullivan S."/>
            <person name="Sone E.D."/>
            <person name="Koren S."/>
            <person name="Silverstein K.A.T."/>
            <person name="Beckman K.B."/>
            <person name="Gohl D.M."/>
        </authorList>
    </citation>
    <scope>NUCLEOTIDE SEQUENCE</scope>
    <source>
        <strain evidence="1">Duluth1</strain>
        <tissue evidence="1">Whole animal</tissue>
    </source>
</reference>
<protein>
    <submittedName>
        <fullName evidence="1">Uncharacterized protein</fullName>
    </submittedName>
</protein>
<name>A0A9D4LF32_DREPO</name>
<gene>
    <name evidence="1" type="ORF">DPMN_099982</name>
</gene>